<dbReference type="EMBL" id="JBCNJP010000027">
    <property type="protein sequence ID" value="KAK9052429.1"/>
    <property type="molecule type" value="Genomic_DNA"/>
</dbReference>
<dbReference type="Proteomes" id="UP001408789">
    <property type="component" value="Unassembled WGS sequence"/>
</dbReference>
<sequence>MGAGSLSERPNRGNIPAFARWLVAENTWGVMSTIADDLGAPFGDVISYSDGQPYHGTGIPYFYLTTLDPTARYASREHRTTFTISEYPLGTCGTIDPQNPTCSKITLLGKLKEVEGGSEEAIWAKRALFSKHAEMKNWPKDHTFKVYKLDIDEIFLIDYFDGSKPLTVDEYFLPGHEGRWE</sequence>
<keyword evidence="3" id="KW-1185">Reference proteome</keyword>
<evidence type="ECO:0000313" key="2">
    <source>
        <dbReference type="EMBL" id="KAK9052429.1"/>
    </source>
</evidence>
<dbReference type="PANTHER" id="PTHR13343">
    <property type="entry name" value="CREG1 PROTEIN"/>
    <property type="match status" value="1"/>
</dbReference>
<evidence type="ECO:0000259" key="1">
    <source>
        <dbReference type="Pfam" id="PF13883"/>
    </source>
</evidence>
<dbReference type="SUPFAM" id="SSF50475">
    <property type="entry name" value="FMN-binding split barrel"/>
    <property type="match status" value="1"/>
</dbReference>
<dbReference type="AlphaFoldDB" id="A0AAP0C8V7"/>
<dbReference type="GO" id="GO:0005737">
    <property type="term" value="C:cytoplasm"/>
    <property type="evidence" value="ECO:0007669"/>
    <property type="project" value="UniProtKB-ARBA"/>
</dbReference>
<dbReference type="Gene3D" id="2.30.110.10">
    <property type="entry name" value="Electron Transport, Fmn-binding Protein, Chain A"/>
    <property type="match status" value="1"/>
</dbReference>
<dbReference type="PANTHER" id="PTHR13343:SF17">
    <property type="entry name" value="CELLULAR REPRESSOR OF E1A-STIMULATED GENES, ISOFORM A"/>
    <property type="match status" value="1"/>
</dbReference>
<comment type="caution">
    <text evidence="2">The sequence shown here is derived from an EMBL/GenBank/DDBJ whole genome shotgun (WGS) entry which is preliminary data.</text>
</comment>
<proteinExistence type="predicted"/>
<protein>
    <recommendedName>
        <fullName evidence="1">CREG-like beta-barrel domain-containing protein</fullName>
    </recommendedName>
</protein>
<name>A0AAP0C8V7_9ASTR</name>
<gene>
    <name evidence="2" type="ORF">SSX86_029058</name>
</gene>
<reference evidence="2 3" key="1">
    <citation type="submission" date="2024-04" db="EMBL/GenBank/DDBJ databases">
        <title>The reference genome of an endangered Asteraceae, Deinandra increscens subsp. villosa, native to the Central Coast of California.</title>
        <authorList>
            <person name="Guilliams M."/>
            <person name="Hasenstab-Lehman K."/>
            <person name="Meyer R."/>
            <person name="Mcevoy S."/>
        </authorList>
    </citation>
    <scope>NUCLEOTIDE SEQUENCE [LARGE SCALE GENOMIC DNA]</scope>
    <source>
        <tissue evidence="2">Leaf</tissue>
    </source>
</reference>
<evidence type="ECO:0000313" key="3">
    <source>
        <dbReference type="Proteomes" id="UP001408789"/>
    </source>
</evidence>
<feature type="domain" description="CREG-like beta-barrel" evidence="1">
    <location>
        <begin position="11"/>
        <end position="172"/>
    </location>
</feature>
<organism evidence="2 3">
    <name type="scientific">Deinandra increscens subsp. villosa</name>
    <dbReference type="NCBI Taxonomy" id="3103831"/>
    <lineage>
        <taxon>Eukaryota</taxon>
        <taxon>Viridiplantae</taxon>
        <taxon>Streptophyta</taxon>
        <taxon>Embryophyta</taxon>
        <taxon>Tracheophyta</taxon>
        <taxon>Spermatophyta</taxon>
        <taxon>Magnoliopsida</taxon>
        <taxon>eudicotyledons</taxon>
        <taxon>Gunneridae</taxon>
        <taxon>Pentapetalae</taxon>
        <taxon>asterids</taxon>
        <taxon>campanulids</taxon>
        <taxon>Asterales</taxon>
        <taxon>Asteraceae</taxon>
        <taxon>Asteroideae</taxon>
        <taxon>Heliantheae alliance</taxon>
        <taxon>Madieae</taxon>
        <taxon>Madiinae</taxon>
        <taxon>Deinandra</taxon>
    </lineage>
</organism>
<dbReference type="Pfam" id="PF13883">
    <property type="entry name" value="CREG_beta-barrel"/>
    <property type="match status" value="1"/>
</dbReference>
<dbReference type="InterPro" id="IPR012349">
    <property type="entry name" value="Split_barrel_FMN-bd"/>
</dbReference>
<dbReference type="InterPro" id="IPR055343">
    <property type="entry name" value="CREG_beta-barrel"/>
</dbReference>
<accession>A0AAP0C8V7</accession>